<protein>
    <submittedName>
        <fullName evidence="1">Uncharacterized protein</fullName>
    </submittedName>
</protein>
<sequence length="116" mass="13431">MMAKDFGRPRDAVENVKSQFVAKFVEEAKHHNVSSQLLKHIEGARNSPVTLEEMSLHQLLYGFAEMGGSDCELFVDFCKQRMTDVILKEVESATRTQCKSEFWYEMRFGYPPRHTP</sequence>
<reference evidence="1" key="1">
    <citation type="submission" date="2022-01" db="EMBL/GenBank/DDBJ databases">
        <authorList>
            <person name="King R."/>
        </authorList>
    </citation>
    <scope>NUCLEOTIDE SEQUENCE</scope>
</reference>
<organism evidence="1 2">
    <name type="scientific">Ceutorhynchus assimilis</name>
    <name type="common">cabbage seed weevil</name>
    <dbReference type="NCBI Taxonomy" id="467358"/>
    <lineage>
        <taxon>Eukaryota</taxon>
        <taxon>Metazoa</taxon>
        <taxon>Ecdysozoa</taxon>
        <taxon>Arthropoda</taxon>
        <taxon>Hexapoda</taxon>
        <taxon>Insecta</taxon>
        <taxon>Pterygota</taxon>
        <taxon>Neoptera</taxon>
        <taxon>Endopterygota</taxon>
        <taxon>Coleoptera</taxon>
        <taxon>Polyphaga</taxon>
        <taxon>Cucujiformia</taxon>
        <taxon>Curculionidae</taxon>
        <taxon>Ceutorhynchinae</taxon>
        <taxon>Ceutorhynchus</taxon>
    </lineage>
</organism>
<evidence type="ECO:0000313" key="2">
    <source>
        <dbReference type="Proteomes" id="UP001152799"/>
    </source>
</evidence>
<accession>A0A9N9MRD6</accession>
<dbReference type="Proteomes" id="UP001152799">
    <property type="component" value="Chromosome 4"/>
</dbReference>
<keyword evidence="2" id="KW-1185">Reference proteome</keyword>
<gene>
    <name evidence="1" type="ORF">CEUTPL_LOCUS8725</name>
</gene>
<name>A0A9N9MRD6_9CUCU</name>
<proteinExistence type="predicted"/>
<evidence type="ECO:0000313" key="1">
    <source>
        <dbReference type="EMBL" id="CAG9768178.1"/>
    </source>
</evidence>
<dbReference type="EMBL" id="OU892280">
    <property type="protein sequence ID" value="CAG9768178.1"/>
    <property type="molecule type" value="Genomic_DNA"/>
</dbReference>
<dbReference type="AlphaFoldDB" id="A0A9N9MRD6"/>